<gene>
    <name evidence="12" type="ORF">CAMP_LOCUS4407</name>
</gene>
<keyword evidence="5 11" id="KW-0812">Transmembrane</keyword>
<keyword evidence="9" id="KW-0325">Glycoprotein</keyword>
<dbReference type="GO" id="GO:0015018">
    <property type="term" value="F:galactosylgalactosylxylosylprotein 3-beta-glucuronosyltransferase activity"/>
    <property type="evidence" value="ECO:0007669"/>
    <property type="project" value="UniProtKB-EC"/>
</dbReference>
<name>A0A9P1IB07_9PELO</name>
<keyword evidence="7 11" id="KW-1133">Transmembrane helix</keyword>
<comment type="similarity">
    <text evidence="2">Belongs to the glycosyltransferase 43 family.</text>
</comment>
<evidence type="ECO:0000256" key="4">
    <source>
        <dbReference type="ARBA" id="ARBA00022679"/>
    </source>
</evidence>
<evidence type="ECO:0000313" key="12">
    <source>
        <dbReference type="EMBL" id="CAI5441770.1"/>
    </source>
</evidence>
<accession>A0A9P1IB07</accession>
<evidence type="ECO:0000256" key="1">
    <source>
        <dbReference type="ARBA" id="ARBA00004606"/>
    </source>
</evidence>
<dbReference type="EC" id="2.4.1.135" evidence="3"/>
<organism evidence="12 13">
    <name type="scientific">Caenorhabditis angaria</name>
    <dbReference type="NCBI Taxonomy" id="860376"/>
    <lineage>
        <taxon>Eukaryota</taxon>
        <taxon>Metazoa</taxon>
        <taxon>Ecdysozoa</taxon>
        <taxon>Nematoda</taxon>
        <taxon>Chromadorea</taxon>
        <taxon>Rhabditida</taxon>
        <taxon>Rhabditina</taxon>
        <taxon>Rhabditomorpha</taxon>
        <taxon>Rhabditoidea</taxon>
        <taxon>Rhabditidae</taxon>
        <taxon>Peloderinae</taxon>
        <taxon>Caenorhabditis</taxon>
    </lineage>
</organism>
<comment type="caution">
    <text evidence="12">The sequence shown here is derived from an EMBL/GenBank/DDBJ whole genome shotgun (WGS) entry which is preliminary data.</text>
</comment>
<keyword evidence="8 11" id="KW-0472">Membrane</keyword>
<dbReference type="InterPro" id="IPR029044">
    <property type="entry name" value="Nucleotide-diphossugar_trans"/>
</dbReference>
<evidence type="ECO:0000256" key="10">
    <source>
        <dbReference type="ARBA" id="ARBA00047979"/>
    </source>
</evidence>
<evidence type="ECO:0000256" key="7">
    <source>
        <dbReference type="ARBA" id="ARBA00022989"/>
    </source>
</evidence>
<dbReference type="AlphaFoldDB" id="A0A9P1IB07"/>
<comment type="subcellular location">
    <subcellularLocation>
        <location evidence="1">Membrane</location>
        <topology evidence="1">Single-pass type II membrane protein</topology>
    </subcellularLocation>
</comment>
<dbReference type="GO" id="GO:0005975">
    <property type="term" value="P:carbohydrate metabolic process"/>
    <property type="evidence" value="ECO:0007669"/>
    <property type="project" value="TreeGrafter"/>
</dbReference>
<evidence type="ECO:0000256" key="3">
    <source>
        <dbReference type="ARBA" id="ARBA00012641"/>
    </source>
</evidence>
<dbReference type="InterPro" id="IPR005027">
    <property type="entry name" value="Glyco_trans_43"/>
</dbReference>
<evidence type="ECO:0000256" key="5">
    <source>
        <dbReference type="ARBA" id="ARBA00022692"/>
    </source>
</evidence>
<evidence type="ECO:0000256" key="9">
    <source>
        <dbReference type="ARBA" id="ARBA00023180"/>
    </source>
</evidence>
<reference evidence="12" key="1">
    <citation type="submission" date="2022-11" db="EMBL/GenBank/DDBJ databases">
        <authorList>
            <person name="Kikuchi T."/>
        </authorList>
    </citation>
    <scope>NUCLEOTIDE SEQUENCE</scope>
    <source>
        <strain evidence="12">PS1010</strain>
    </source>
</reference>
<comment type="catalytic activity">
    <reaction evidence="10">
        <text>3-O-(beta-D-galactosyl-(1-&gt;3)-beta-D-galactosyl-(1-&gt;4)-beta-D-xylosyl)-L-seryl-[protein] + UDP-alpha-D-glucuronate = 3-O-(beta-D-GlcA-(1-&gt;3)-beta-D-Gal-(1-&gt;3)-beta-D-Gal-(1-&gt;4)-beta-D-Xyl)-L-seryl-[protein] + UDP + H(+)</text>
        <dbReference type="Rhea" id="RHEA:24168"/>
        <dbReference type="Rhea" id="RHEA-COMP:12571"/>
        <dbReference type="Rhea" id="RHEA-COMP:12573"/>
        <dbReference type="ChEBI" id="CHEBI:15378"/>
        <dbReference type="ChEBI" id="CHEBI:58052"/>
        <dbReference type="ChEBI" id="CHEBI:58223"/>
        <dbReference type="ChEBI" id="CHEBI:132090"/>
        <dbReference type="ChEBI" id="CHEBI:132093"/>
        <dbReference type="EC" id="2.4.1.135"/>
    </reaction>
</comment>
<dbReference type="PANTHER" id="PTHR10896">
    <property type="entry name" value="GALACTOSYLGALACTOSYLXYLOSYLPROTEIN 3-BETA-GLUCURONOSYLTRANSFERASE BETA-1,3-GLUCURONYLTRANSFERASE"/>
    <property type="match status" value="1"/>
</dbReference>
<evidence type="ECO:0000256" key="11">
    <source>
        <dbReference type="SAM" id="Phobius"/>
    </source>
</evidence>
<dbReference type="OrthoDB" id="675023at2759"/>
<evidence type="ECO:0000256" key="8">
    <source>
        <dbReference type="ARBA" id="ARBA00023136"/>
    </source>
</evidence>
<dbReference type="SUPFAM" id="SSF53448">
    <property type="entry name" value="Nucleotide-diphospho-sugar transferases"/>
    <property type="match status" value="1"/>
</dbReference>
<proteinExistence type="inferred from homology"/>
<dbReference type="EMBL" id="CANHGI010000002">
    <property type="protein sequence ID" value="CAI5441770.1"/>
    <property type="molecule type" value="Genomic_DNA"/>
</dbReference>
<keyword evidence="6" id="KW-0735">Signal-anchor</keyword>
<dbReference type="Proteomes" id="UP001152747">
    <property type="component" value="Unassembled WGS sequence"/>
</dbReference>
<dbReference type="PANTHER" id="PTHR10896:SF65">
    <property type="entry name" value="GALACTOSYLGALACTOSYLXYLOSYLPROTEIN 3-BETA-GLUCURONOSYLTRANSFERASE 3"/>
    <property type="match status" value="1"/>
</dbReference>
<dbReference type="Gene3D" id="3.90.550.10">
    <property type="entry name" value="Spore Coat Polysaccharide Biosynthesis Protein SpsA, Chain A"/>
    <property type="match status" value="1"/>
</dbReference>
<evidence type="ECO:0000256" key="2">
    <source>
        <dbReference type="ARBA" id="ARBA00007706"/>
    </source>
</evidence>
<feature type="transmembrane region" description="Helical" evidence="11">
    <location>
        <begin position="51"/>
        <end position="71"/>
    </location>
</feature>
<keyword evidence="13" id="KW-1185">Reference proteome</keyword>
<dbReference type="GO" id="GO:0050650">
    <property type="term" value="P:chondroitin sulfate proteoglycan biosynthetic process"/>
    <property type="evidence" value="ECO:0007669"/>
    <property type="project" value="TreeGrafter"/>
</dbReference>
<dbReference type="GO" id="GO:0000139">
    <property type="term" value="C:Golgi membrane"/>
    <property type="evidence" value="ECO:0007669"/>
    <property type="project" value="TreeGrafter"/>
</dbReference>
<keyword evidence="4" id="KW-0808">Transferase</keyword>
<sequence length="184" mass="21713">MKDIKIREGKTNKSSLYILPNKVRNEIDGNMVIKCKYNTLAMLDSRFFEKWWFRAFLALMIFFIWQLFYSISKVQSLDEERATLQATIEVLHRKSDGLRLEILEKERTLTRLNSRVSEVDTLIRDHISLVPKNRKSEPTIFFITPTSFRAAQKADLTRLSYTLSHVPNLHWIVIEDSDEKIGKY</sequence>
<evidence type="ECO:0000313" key="13">
    <source>
        <dbReference type="Proteomes" id="UP001152747"/>
    </source>
</evidence>
<protein>
    <recommendedName>
        <fullName evidence="3">galactosylgalactosylxylosylprotein 3-beta-glucuronosyltransferase</fullName>
        <ecNumber evidence="3">2.4.1.135</ecNumber>
    </recommendedName>
</protein>
<evidence type="ECO:0000256" key="6">
    <source>
        <dbReference type="ARBA" id="ARBA00022968"/>
    </source>
</evidence>